<keyword evidence="3" id="KW-0812">Transmembrane</keyword>
<gene>
    <name evidence="14" type="ORF">PMZ80_004940</name>
</gene>
<keyword evidence="4" id="KW-0547">Nucleotide-binding</keyword>
<feature type="compositionally biased region" description="Basic residues" evidence="12">
    <location>
        <begin position="417"/>
        <end position="430"/>
    </location>
</feature>
<accession>A0ABR0RP44</accession>
<evidence type="ECO:0000313" key="14">
    <source>
        <dbReference type="EMBL" id="KAK5942377.1"/>
    </source>
</evidence>
<feature type="domain" description="AAA+ ATPase" evidence="13">
    <location>
        <begin position="292"/>
        <end position="524"/>
    </location>
</feature>
<dbReference type="PANTHER" id="PTHR23070">
    <property type="entry name" value="BCS1 AAA-TYPE ATPASE"/>
    <property type="match status" value="1"/>
</dbReference>
<evidence type="ECO:0000259" key="13">
    <source>
        <dbReference type="SMART" id="SM00382"/>
    </source>
</evidence>
<dbReference type="Pfam" id="PF00004">
    <property type="entry name" value="AAA"/>
    <property type="match status" value="2"/>
</dbReference>
<comment type="caution">
    <text evidence="14">The sequence shown here is derived from an EMBL/GenBank/DDBJ whole genome shotgun (WGS) entry which is preliminary data.</text>
</comment>
<protein>
    <recommendedName>
        <fullName evidence="13">AAA+ ATPase domain-containing protein</fullName>
    </recommendedName>
</protein>
<dbReference type="SMART" id="SM00382">
    <property type="entry name" value="AAA"/>
    <property type="match status" value="1"/>
</dbReference>
<keyword evidence="10" id="KW-0472">Membrane</keyword>
<evidence type="ECO:0000313" key="15">
    <source>
        <dbReference type="Proteomes" id="UP001334248"/>
    </source>
</evidence>
<reference evidence="14 15" key="1">
    <citation type="journal article" date="2023" name="Res Sq">
        <title>Genomic and morphological characterization of Knufia obscura isolated from the Mars 2020 spacecraft assembly facility.</title>
        <authorList>
            <person name="Chander A.M."/>
            <person name="Teixeira M.M."/>
            <person name="Singh N.K."/>
            <person name="Williams M.P."/>
            <person name="Parker C.W."/>
            <person name="Leo P."/>
            <person name="Stajich J.E."/>
            <person name="Torok T."/>
            <person name="Tighe S."/>
            <person name="Mason C.E."/>
            <person name="Venkateswaran K."/>
        </authorList>
    </citation>
    <scope>NUCLEOTIDE SEQUENCE [LARGE SCALE GENOMIC DNA]</scope>
    <source>
        <strain evidence="14 15">CCFEE 5817</strain>
    </source>
</reference>
<keyword evidence="5" id="KW-0999">Mitochondrion inner membrane</keyword>
<evidence type="ECO:0000256" key="8">
    <source>
        <dbReference type="ARBA" id="ARBA00022989"/>
    </source>
</evidence>
<keyword evidence="15" id="KW-1185">Reference proteome</keyword>
<keyword evidence="8" id="KW-1133">Transmembrane helix</keyword>
<evidence type="ECO:0000256" key="10">
    <source>
        <dbReference type="ARBA" id="ARBA00023136"/>
    </source>
</evidence>
<dbReference type="InterPro" id="IPR050747">
    <property type="entry name" value="Mitochondrial_chaperone_BCS1"/>
</dbReference>
<dbReference type="InterPro" id="IPR027417">
    <property type="entry name" value="P-loop_NTPase"/>
</dbReference>
<evidence type="ECO:0000256" key="3">
    <source>
        <dbReference type="ARBA" id="ARBA00022692"/>
    </source>
</evidence>
<dbReference type="InterPro" id="IPR057495">
    <property type="entry name" value="AAA_lid_BCS1"/>
</dbReference>
<evidence type="ECO:0000256" key="9">
    <source>
        <dbReference type="ARBA" id="ARBA00023128"/>
    </source>
</evidence>
<evidence type="ECO:0000256" key="2">
    <source>
        <dbReference type="ARBA" id="ARBA00007448"/>
    </source>
</evidence>
<evidence type="ECO:0000256" key="12">
    <source>
        <dbReference type="SAM" id="MobiDB-lite"/>
    </source>
</evidence>
<comment type="catalytic activity">
    <reaction evidence="11">
        <text>ATP + H2O = ADP + phosphate + H(+)</text>
        <dbReference type="Rhea" id="RHEA:13065"/>
        <dbReference type="ChEBI" id="CHEBI:15377"/>
        <dbReference type="ChEBI" id="CHEBI:15378"/>
        <dbReference type="ChEBI" id="CHEBI:30616"/>
        <dbReference type="ChEBI" id="CHEBI:43474"/>
        <dbReference type="ChEBI" id="CHEBI:456216"/>
    </reaction>
    <physiologicalReaction direction="left-to-right" evidence="11">
        <dbReference type="Rhea" id="RHEA:13066"/>
    </physiologicalReaction>
</comment>
<comment type="similarity">
    <text evidence="2">Belongs to the AAA ATPase family. BCS1 subfamily.</text>
</comment>
<feature type="compositionally biased region" description="Polar residues" evidence="12">
    <location>
        <begin position="17"/>
        <end position="31"/>
    </location>
</feature>
<evidence type="ECO:0000256" key="5">
    <source>
        <dbReference type="ARBA" id="ARBA00022792"/>
    </source>
</evidence>
<dbReference type="InterPro" id="IPR003959">
    <property type="entry name" value="ATPase_AAA_core"/>
</dbReference>
<proteinExistence type="inferred from homology"/>
<evidence type="ECO:0000256" key="4">
    <source>
        <dbReference type="ARBA" id="ARBA00022741"/>
    </source>
</evidence>
<evidence type="ECO:0000256" key="11">
    <source>
        <dbReference type="ARBA" id="ARBA00048778"/>
    </source>
</evidence>
<keyword evidence="6" id="KW-0378">Hydrolase</keyword>
<keyword evidence="7" id="KW-0067">ATP-binding</keyword>
<dbReference type="GeneID" id="89998389"/>
<name>A0ABR0RP44_9EURO</name>
<evidence type="ECO:0000256" key="6">
    <source>
        <dbReference type="ARBA" id="ARBA00022801"/>
    </source>
</evidence>
<evidence type="ECO:0000256" key="1">
    <source>
        <dbReference type="ARBA" id="ARBA00004434"/>
    </source>
</evidence>
<dbReference type="Pfam" id="PF25426">
    <property type="entry name" value="AAA_lid_BCS1"/>
    <property type="match status" value="1"/>
</dbReference>
<comment type="subcellular location">
    <subcellularLocation>
        <location evidence="1">Mitochondrion inner membrane</location>
        <topology evidence="1">Single-pass membrane protein</topology>
    </subcellularLocation>
</comment>
<keyword evidence="9" id="KW-0496">Mitochondrion</keyword>
<dbReference type="Proteomes" id="UP001334248">
    <property type="component" value="Unassembled WGS sequence"/>
</dbReference>
<dbReference type="EMBL" id="JAVHJV010000005">
    <property type="protein sequence ID" value="KAK5942377.1"/>
    <property type="molecule type" value="Genomic_DNA"/>
</dbReference>
<sequence>MKQSMPPTGHRSHSAERMNSQRPPPNRNNIQTYINSFRRDGVRGVFSGPSDDGSPGIIDNISNAVLGAMTTTYLPLLEKLAEQHPRIRKWMMSHVLASVTVESYGTLHGHLQEFITQVPVINLQRHLTARAAADAQNDVNYRTGYNNRWIDPRGVDDDQDSEQPVGKKGVVFDGGFSSWQLFRHEGRWFFYTKEDDDSMKIWRLRWSTREIEEMLKQINDAAGMKNQARTVDVYEPLIKEGELRWTKAGAVPRRPLESVCLAADVRQALFEDLDDFLDEAAPTWFAERGVSHRRGFFLISPPGTGKTTLIRVIASHWNLKIYQLSLTQPGLNDHTLEALFRKLGQGDMVVLEDIDCAGSMVKSRNKRPANPSNVSSALKAAVSHDSPVHGELSDASSRNSSDDDSSDDDCSEESTSGHKKKVKSKAKARRTSSSPGFLNDDESKQTTASQDETQDGKKDAKSKASKKRLSRKRVTLYGLLNAMDGTLTPEGYLLIMTSNHPEILDDALTRPGRVDQTITLGNACHEQIRDLFLKATPFDVTAIPQLAEVFADIVPDNIFSPAQIQQYLLSIKNRRRPDLAFDGVAEWVKKEKNIDLQVTMKASDILGESAVKLDEAPVLQLSSDTSGVADLFADVQSNTTSTASGTPTSPSITMVDPMPEQDSDNSEGVLWVEPRPVPRPEVSVDDDVAELSDALGCPMFYTHYYRIHSRERFLSILPTIIFEVGAIIHACSAERDLDIAIAYENASPEHKGSSEGFTLNGIEKLGREFLIISAKCDDGFNCTKTARKPYDIVVCVVLLRVWVLAGCGVPMGDGMMSGLMRGGCMGFFGRGRRTWNVLGGLDAQSESGYEFGEDRGRAEYKESEELLFA</sequence>
<feature type="region of interest" description="Disordered" evidence="12">
    <location>
        <begin position="362"/>
        <end position="467"/>
    </location>
</feature>
<dbReference type="InterPro" id="IPR003593">
    <property type="entry name" value="AAA+_ATPase"/>
</dbReference>
<dbReference type="RefSeq" id="XP_064730467.1">
    <property type="nucleotide sequence ID" value="XM_064873363.1"/>
</dbReference>
<organism evidence="14 15">
    <name type="scientific">Knufia obscura</name>
    <dbReference type="NCBI Taxonomy" id="1635080"/>
    <lineage>
        <taxon>Eukaryota</taxon>
        <taxon>Fungi</taxon>
        <taxon>Dikarya</taxon>
        <taxon>Ascomycota</taxon>
        <taxon>Pezizomycotina</taxon>
        <taxon>Eurotiomycetes</taxon>
        <taxon>Chaetothyriomycetidae</taxon>
        <taxon>Chaetothyriales</taxon>
        <taxon>Trichomeriaceae</taxon>
        <taxon>Knufia</taxon>
    </lineage>
</organism>
<evidence type="ECO:0000256" key="7">
    <source>
        <dbReference type="ARBA" id="ARBA00022840"/>
    </source>
</evidence>
<dbReference type="SUPFAM" id="SSF52540">
    <property type="entry name" value="P-loop containing nucleoside triphosphate hydrolases"/>
    <property type="match status" value="1"/>
</dbReference>
<feature type="compositionally biased region" description="Acidic residues" evidence="12">
    <location>
        <begin position="402"/>
        <end position="412"/>
    </location>
</feature>
<dbReference type="Gene3D" id="3.40.50.300">
    <property type="entry name" value="P-loop containing nucleotide triphosphate hydrolases"/>
    <property type="match status" value="2"/>
</dbReference>
<feature type="region of interest" description="Disordered" evidence="12">
    <location>
        <begin position="1"/>
        <end position="31"/>
    </location>
</feature>
<dbReference type="Pfam" id="PF08740">
    <property type="entry name" value="BCS1_N"/>
    <property type="match status" value="1"/>
</dbReference>
<dbReference type="InterPro" id="IPR014851">
    <property type="entry name" value="BCS1_N"/>
</dbReference>